<dbReference type="Proteomes" id="UP000034228">
    <property type="component" value="Unassembled WGS sequence"/>
</dbReference>
<keyword evidence="4" id="KW-0813">Transport</keyword>
<evidence type="ECO:0000313" key="12">
    <source>
        <dbReference type="Proteomes" id="UP000034228"/>
    </source>
</evidence>
<evidence type="ECO:0000256" key="6">
    <source>
        <dbReference type="ARBA" id="ARBA00022500"/>
    </source>
</evidence>
<keyword evidence="7" id="KW-1005">Bacterial flagellum biogenesis</keyword>
<accession>A0A0M2VBQ5</accession>
<keyword evidence="6" id="KW-0145">Chemotaxis</keyword>
<evidence type="ECO:0000256" key="8">
    <source>
        <dbReference type="ARBA" id="ARBA00022927"/>
    </source>
</evidence>
<evidence type="ECO:0000313" key="11">
    <source>
        <dbReference type="EMBL" id="KKO47025.1"/>
    </source>
</evidence>
<dbReference type="GO" id="GO:0015031">
    <property type="term" value="P:protein transport"/>
    <property type="evidence" value="ECO:0007669"/>
    <property type="project" value="UniProtKB-KW"/>
</dbReference>
<evidence type="ECO:0000256" key="4">
    <source>
        <dbReference type="ARBA" id="ARBA00022448"/>
    </source>
</evidence>
<keyword evidence="12" id="KW-1185">Reference proteome</keyword>
<dbReference type="STRING" id="336831.WG68_03605"/>
<dbReference type="InterPro" id="IPR012823">
    <property type="entry name" value="Flagell_FliJ"/>
</dbReference>
<keyword evidence="9" id="KW-0472">Membrane</keyword>
<dbReference type="OrthoDB" id="7063004at2"/>
<protein>
    <recommendedName>
        <fullName evidence="3">Flagellar FliJ protein</fullName>
    </recommendedName>
</protein>
<comment type="subcellular location">
    <subcellularLocation>
        <location evidence="1">Cell membrane</location>
        <topology evidence="1">Peripheral membrane protein</topology>
        <orientation evidence="1">Cytoplasmic side</orientation>
    </subcellularLocation>
</comment>
<evidence type="ECO:0000256" key="5">
    <source>
        <dbReference type="ARBA" id="ARBA00022475"/>
    </source>
</evidence>
<reference evidence="11 12" key="1">
    <citation type="submission" date="2015-03" db="EMBL/GenBank/DDBJ databases">
        <title>Draft genome sequences of two protease-producing strains of Arsukibacterium isolated from two cold and alkaline environments.</title>
        <authorList>
            <person name="Lylloff J.E."/>
            <person name="Skov L.B."/>
            <person name="Jepsen M."/>
            <person name="Hallin P.F."/>
            <person name="Sorensen S.J."/>
            <person name="Stougaard P."/>
            <person name="Glaring M.A."/>
        </authorList>
    </citation>
    <scope>NUCLEOTIDE SEQUENCE [LARGE SCALE GENOMIC DNA]</scope>
    <source>
        <strain evidence="11 12">GCM72</strain>
    </source>
</reference>
<keyword evidence="10" id="KW-1006">Bacterial flagellum protein export</keyword>
<dbReference type="PANTHER" id="PTHR38786">
    <property type="entry name" value="FLAGELLAR FLIJ PROTEIN"/>
    <property type="match status" value="1"/>
</dbReference>
<gene>
    <name evidence="11" type="ORF">WG68_03605</name>
</gene>
<dbReference type="GO" id="GO:0006935">
    <property type="term" value="P:chemotaxis"/>
    <property type="evidence" value="ECO:0007669"/>
    <property type="project" value="UniProtKB-KW"/>
</dbReference>
<dbReference type="InterPro" id="IPR052570">
    <property type="entry name" value="FliJ"/>
</dbReference>
<organism evidence="11 12">
    <name type="scientific">Arsukibacterium ikkense</name>
    <dbReference type="NCBI Taxonomy" id="336831"/>
    <lineage>
        <taxon>Bacteria</taxon>
        <taxon>Pseudomonadati</taxon>
        <taxon>Pseudomonadota</taxon>
        <taxon>Gammaproteobacteria</taxon>
        <taxon>Chromatiales</taxon>
        <taxon>Chromatiaceae</taxon>
        <taxon>Arsukibacterium</taxon>
    </lineage>
</organism>
<proteinExistence type="inferred from homology"/>
<dbReference type="GO" id="GO:0005886">
    <property type="term" value="C:plasma membrane"/>
    <property type="evidence" value="ECO:0007669"/>
    <property type="project" value="UniProtKB-SubCell"/>
</dbReference>
<comment type="similarity">
    <text evidence="2">Belongs to the FliJ family.</text>
</comment>
<dbReference type="EMBL" id="LAHO01000002">
    <property type="protein sequence ID" value="KKO47025.1"/>
    <property type="molecule type" value="Genomic_DNA"/>
</dbReference>
<dbReference type="AlphaFoldDB" id="A0A0M2VBQ5"/>
<dbReference type="Gene3D" id="1.10.287.1700">
    <property type="match status" value="1"/>
</dbReference>
<evidence type="ECO:0000256" key="2">
    <source>
        <dbReference type="ARBA" id="ARBA00010004"/>
    </source>
</evidence>
<dbReference type="PATRIC" id="fig|336831.14.peg.3881"/>
<dbReference type="Pfam" id="PF02050">
    <property type="entry name" value="FliJ"/>
    <property type="match status" value="1"/>
</dbReference>
<dbReference type="InterPro" id="IPR053716">
    <property type="entry name" value="Flag_assembly_chemotaxis_eff"/>
</dbReference>
<dbReference type="RefSeq" id="WP_046556271.1">
    <property type="nucleotide sequence ID" value="NZ_LAHO01000002.1"/>
</dbReference>
<name>A0A0M2VBQ5_9GAMM</name>
<keyword evidence="11" id="KW-0966">Cell projection</keyword>
<keyword evidence="11" id="KW-0282">Flagellum</keyword>
<keyword evidence="8" id="KW-0653">Protein transport</keyword>
<evidence type="ECO:0000256" key="7">
    <source>
        <dbReference type="ARBA" id="ARBA00022795"/>
    </source>
</evidence>
<keyword evidence="5" id="KW-1003">Cell membrane</keyword>
<dbReference type="GO" id="GO:0071973">
    <property type="term" value="P:bacterial-type flagellum-dependent cell motility"/>
    <property type="evidence" value="ECO:0007669"/>
    <property type="project" value="InterPro"/>
</dbReference>
<keyword evidence="11" id="KW-0969">Cilium</keyword>
<dbReference type="PANTHER" id="PTHR38786:SF1">
    <property type="entry name" value="FLAGELLAR FLIJ PROTEIN"/>
    <property type="match status" value="1"/>
</dbReference>
<dbReference type="NCBIfam" id="TIGR02473">
    <property type="entry name" value="flagell_FliJ"/>
    <property type="match status" value="1"/>
</dbReference>
<comment type="caution">
    <text evidence="11">The sequence shown here is derived from an EMBL/GenBank/DDBJ whole genome shotgun (WGS) entry which is preliminary data.</text>
</comment>
<evidence type="ECO:0000256" key="10">
    <source>
        <dbReference type="ARBA" id="ARBA00023225"/>
    </source>
</evidence>
<evidence type="ECO:0000256" key="1">
    <source>
        <dbReference type="ARBA" id="ARBA00004413"/>
    </source>
</evidence>
<evidence type="ECO:0000256" key="3">
    <source>
        <dbReference type="ARBA" id="ARBA00020392"/>
    </source>
</evidence>
<evidence type="ECO:0000256" key="9">
    <source>
        <dbReference type="ARBA" id="ARBA00023136"/>
    </source>
</evidence>
<dbReference type="GO" id="GO:0009288">
    <property type="term" value="C:bacterial-type flagellum"/>
    <property type="evidence" value="ECO:0007669"/>
    <property type="project" value="InterPro"/>
</dbReference>
<dbReference type="GO" id="GO:0044781">
    <property type="term" value="P:bacterial-type flagellum organization"/>
    <property type="evidence" value="ECO:0007669"/>
    <property type="project" value="UniProtKB-KW"/>
</dbReference>
<sequence>MVAHRFALIIKVQREREDNLQAQFIKAQQYFQQAEQKYQGLANYRTEYIQQSQRQGSQGLQSRQYSQYVNFIGKLDQALIQQARVVHQAKAAAEQRKQSWLKMQTKRKALELLVQRADSAALQILERQQQNLSDEYAGQQFYRRQLSQQE</sequence>